<dbReference type="Proteomes" id="UP000828057">
    <property type="component" value="Segment"/>
</dbReference>
<reference evidence="1" key="1">
    <citation type="submission" date="2021-10" db="EMBL/GenBank/DDBJ databases">
        <authorList>
            <person name="Dean J.D."/>
            <person name="Kim M.K."/>
            <person name="Newey C.N."/>
            <person name="Stoker T.S."/>
            <person name="Thompson D.W."/>
            <person name="Grose J.H."/>
        </authorList>
    </citation>
    <scope>NUCLEOTIDE SEQUENCE</scope>
</reference>
<keyword evidence="2" id="KW-1185">Reference proteome</keyword>
<proteinExistence type="predicted"/>
<gene>
    <name evidence="1" type="ORF">FULANO1_84</name>
</gene>
<evidence type="ECO:0000313" key="1">
    <source>
        <dbReference type="EMBL" id="UGV22685.1"/>
    </source>
</evidence>
<dbReference type="EMBL" id="OL539459">
    <property type="protein sequence ID" value="UGV22685.1"/>
    <property type="molecule type" value="Genomic_DNA"/>
</dbReference>
<sequence length="77" mass="8753">MITINLSEQQAAQIMRHISVMGIDGDFSEVVKQIYRQLAPASTMASEVAVWRHEAGYTQRMIEDWKRKNETAEDAGL</sequence>
<protein>
    <submittedName>
        <fullName evidence="1">Uncharacterized protein</fullName>
    </submittedName>
</protein>
<accession>A0AC61TRC8</accession>
<evidence type="ECO:0000313" key="2">
    <source>
        <dbReference type="Proteomes" id="UP000828057"/>
    </source>
</evidence>
<name>A0AC61TRC8_9CAUD</name>
<organism evidence="1 2">
    <name type="scientific">Escherichia phage vB_EcoD_Fulano1</name>
    <dbReference type="NCBI Taxonomy" id="2902670"/>
    <lineage>
        <taxon>Viruses</taxon>
        <taxon>Duplodnaviria</taxon>
        <taxon>Heunggongvirae</taxon>
        <taxon>Uroviricota</taxon>
        <taxon>Caudoviricetes</taxon>
        <taxon>Drexlerviridae</taxon>
        <taxon>Tempevirinae</taxon>
        <taxon>Hanrivervirus</taxon>
        <taxon>Hanrivervirus fulano1</taxon>
    </lineage>
</organism>